<organism evidence="7 8">
    <name type="scientific">Arcanobacterium hippocoleae</name>
    <dbReference type="NCBI Taxonomy" id="149017"/>
    <lineage>
        <taxon>Bacteria</taxon>
        <taxon>Bacillati</taxon>
        <taxon>Actinomycetota</taxon>
        <taxon>Actinomycetes</taxon>
        <taxon>Actinomycetales</taxon>
        <taxon>Actinomycetaceae</taxon>
        <taxon>Arcanobacterium</taxon>
    </lineage>
</organism>
<evidence type="ECO:0000256" key="6">
    <source>
        <dbReference type="SAM" id="Phobius"/>
    </source>
</evidence>
<feature type="transmembrane region" description="Helical" evidence="6">
    <location>
        <begin position="147"/>
        <end position="168"/>
    </location>
</feature>
<dbReference type="PANTHER" id="PTHR39087">
    <property type="entry name" value="UPF0104 MEMBRANE PROTEIN MJ1595"/>
    <property type="match status" value="1"/>
</dbReference>
<keyword evidence="4 6" id="KW-1133">Transmembrane helix</keyword>
<dbReference type="Pfam" id="PF03706">
    <property type="entry name" value="LPG_synthase_TM"/>
    <property type="match status" value="1"/>
</dbReference>
<feature type="transmembrane region" description="Helical" evidence="6">
    <location>
        <begin position="45"/>
        <end position="65"/>
    </location>
</feature>
<dbReference type="InterPro" id="IPR022791">
    <property type="entry name" value="L-PG_synthase/AglD"/>
</dbReference>
<dbReference type="Proteomes" id="UP001266099">
    <property type="component" value="Unassembled WGS sequence"/>
</dbReference>
<protein>
    <submittedName>
        <fullName evidence="7">Uncharacterized membrane protein YbhN (UPF0104 family)</fullName>
    </submittedName>
</protein>
<evidence type="ECO:0000313" key="7">
    <source>
        <dbReference type="EMBL" id="MDR6939505.1"/>
    </source>
</evidence>
<evidence type="ECO:0000256" key="2">
    <source>
        <dbReference type="ARBA" id="ARBA00022475"/>
    </source>
</evidence>
<feature type="transmembrane region" description="Helical" evidence="6">
    <location>
        <begin position="77"/>
        <end position="100"/>
    </location>
</feature>
<keyword evidence="8" id="KW-1185">Reference proteome</keyword>
<dbReference type="NCBIfam" id="TIGR00374">
    <property type="entry name" value="flippase-like domain"/>
    <property type="match status" value="1"/>
</dbReference>
<dbReference type="EMBL" id="JAVDUJ010000001">
    <property type="protein sequence ID" value="MDR6939505.1"/>
    <property type="molecule type" value="Genomic_DNA"/>
</dbReference>
<keyword evidence="5 6" id="KW-0472">Membrane</keyword>
<comment type="caution">
    <text evidence="7">The sequence shown here is derived from an EMBL/GenBank/DDBJ whole genome shotgun (WGS) entry which is preliminary data.</text>
</comment>
<dbReference type="RefSeq" id="WP_309956219.1">
    <property type="nucleotide sequence ID" value="NZ_JAVDUJ010000001.1"/>
</dbReference>
<sequence>MQPNSYTYSETGLDPKIKTKNYPETAERKLTDFGVENPHFSVKTLIITAVAMIAMIFAFVSIDFANLSAIFTNANPLWMAASFTAALFTYLGGAITLNAYVQEPIKLGDSVLIQAAASLITIITPAGIGPATLNFRFLQKRGMPSAPALATVTLVQLAQLTTTLFLLLALSFTSGDFSVQKLPSGNTLTTLVFIAVIIVLISAIPHFRRFIWKKIEPTYLQVSPRLLWLFTHPKRLLLGFFGTLISAASFTACFTFALFSFGDTLPLETLAFTYLAANMLGSTIPTPGGIGPVEAALTGGLVIAGVPYSIAFSTAILYRLFTFWGRAPLGWIALQIAGKKNLV</sequence>
<reference evidence="7 8" key="1">
    <citation type="submission" date="2023-07" db="EMBL/GenBank/DDBJ databases">
        <title>Sequencing the genomes of 1000 actinobacteria strains.</title>
        <authorList>
            <person name="Klenk H.-P."/>
        </authorList>
    </citation>
    <scope>NUCLEOTIDE SEQUENCE [LARGE SCALE GENOMIC DNA]</scope>
    <source>
        <strain evidence="7 8">DSM 15539</strain>
    </source>
</reference>
<keyword evidence="2" id="KW-1003">Cell membrane</keyword>
<evidence type="ECO:0000256" key="5">
    <source>
        <dbReference type="ARBA" id="ARBA00023136"/>
    </source>
</evidence>
<accession>A0ABU1T288</accession>
<feature type="transmembrane region" description="Helical" evidence="6">
    <location>
        <begin position="188"/>
        <end position="207"/>
    </location>
</feature>
<gene>
    <name evidence="7" type="ORF">J2S36_001048</name>
</gene>
<evidence type="ECO:0000256" key="3">
    <source>
        <dbReference type="ARBA" id="ARBA00022692"/>
    </source>
</evidence>
<name>A0ABU1T288_9ACTO</name>
<evidence type="ECO:0000313" key="8">
    <source>
        <dbReference type="Proteomes" id="UP001266099"/>
    </source>
</evidence>
<feature type="transmembrane region" description="Helical" evidence="6">
    <location>
        <begin position="112"/>
        <end position="135"/>
    </location>
</feature>
<evidence type="ECO:0000256" key="1">
    <source>
        <dbReference type="ARBA" id="ARBA00004651"/>
    </source>
</evidence>
<dbReference type="PANTHER" id="PTHR39087:SF2">
    <property type="entry name" value="UPF0104 MEMBRANE PROTEIN MJ1595"/>
    <property type="match status" value="1"/>
</dbReference>
<evidence type="ECO:0000256" key="4">
    <source>
        <dbReference type="ARBA" id="ARBA00022989"/>
    </source>
</evidence>
<proteinExistence type="predicted"/>
<keyword evidence="3 6" id="KW-0812">Transmembrane</keyword>
<feature type="transmembrane region" description="Helical" evidence="6">
    <location>
        <begin position="295"/>
        <end position="318"/>
    </location>
</feature>
<feature type="transmembrane region" description="Helical" evidence="6">
    <location>
        <begin position="236"/>
        <end position="259"/>
    </location>
</feature>
<comment type="subcellular location">
    <subcellularLocation>
        <location evidence="1">Cell membrane</location>
        <topology evidence="1">Multi-pass membrane protein</topology>
    </subcellularLocation>
</comment>